<evidence type="ECO:0000313" key="1">
    <source>
        <dbReference type="EMBL" id="GFD55987.1"/>
    </source>
</evidence>
<organism evidence="1">
    <name type="scientific">Tanacetum cinerariifolium</name>
    <name type="common">Dalmatian daisy</name>
    <name type="synonym">Chrysanthemum cinerariifolium</name>
    <dbReference type="NCBI Taxonomy" id="118510"/>
    <lineage>
        <taxon>Eukaryota</taxon>
        <taxon>Viridiplantae</taxon>
        <taxon>Streptophyta</taxon>
        <taxon>Embryophyta</taxon>
        <taxon>Tracheophyta</taxon>
        <taxon>Spermatophyta</taxon>
        <taxon>Magnoliopsida</taxon>
        <taxon>eudicotyledons</taxon>
        <taxon>Gunneridae</taxon>
        <taxon>Pentapetalae</taxon>
        <taxon>asterids</taxon>
        <taxon>campanulids</taxon>
        <taxon>Asterales</taxon>
        <taxon>Asteraceae</taxon>
        <taxon>Asteroideae</taxon>
        <taxon>Anthemideae</taxon>
        <taxon>Anthemidinae</taxon>
        <taxon>Tanacetum</taxon>
    </lineage>
</organism>
<protein>
    <submittedName>
        <fullName evidence="1">Uncharacterized protein</fullName>
    </submittedName>
</protein>
<feature type="non-terminal residue" evidence="1">
    <location>
        <position position="1"/>
    </location>
</feature>
<dbReference type="EMBL" id="BKCJ011824051">
    <property type="protein sequence ID" value="GFD55987.1"/>
    <property type="molecule type" value="Genomic_DNA"/>
</dbReference>
<accession>A0A699X8C3</accession>
<comment type="caution">
    <text evidence="1">The sequence shown here is derived from an EMBL/GenBank/DDBJ whole genome shotgun (WGS) entry which is preliminary data.</text>
</comment>
<name>A0A699X8C3_TANCI</name>
<reference evidence="1" key="1">
    <citation type="journal article" date="2019" name="Sci. Rep.">
        <title>Draft genome of Tanacetum cinerariifolium, the natural source of mosquito coil.</title>
        <authorList>
            <person name="Yamashiro T."/>
            <person name="Shiraishi A."/>
            <person name="Satake H."/>
            <person name="Nakayama K."/>
        </authorList>
    </citation>
    <scope>NUCLEOTIDE SEQUENCE</scope>
</reference>
<gene>
    <name evidence="1" type="ORF">Tci_927956</name>
</gene>
<dbReference type="AlphaFoldDB" id="A0A699X8C3"/>
<sequence>ANNHFSGSSPVNLGTSKCILAATTLDRRYLLVALEVAPDWPATQPLMPQTALETPRLAVAVVVPSSRFDLVVLSFIP</sequence>
<proteinExistence type="predicted"/>